<dbReference type="Pfam" id="PF13279">
    <property type="entry name" value="4HBT_2"/>
    <property type="match status" value="1"/>
</dbReference>
<dbReference type="Gene3D" id="3.10.129.10">
    <property type="entry name" value="Hotdog Thioesterase"/>
    <property type="match status" value="1"/>
</dbReference>
<dbReference type="EMBL" id="JAKLTQ010000002">
    <property type="protein sequence ID" value="MCG2621227.1"/>
    <property type="molecule type" value="Genomic_DNA"/>
</dbReference>
<protein>
    <submittedName>
        <fullName evidence="1">Thioesterase family protein</fullName>
    </submittedName>
</protein>
<keyword evidence="2" id="KW-1185">Reference proteome</keyword>
<dbReference type="RefSeq" id="WP_237818333.1">
    <property type="nucleotide sequence ID" value="NZ_JAKLTQ010000002.1"/>
</dbReference>
<sequence>MIQPSYGQVMQLPALFTGTVPRDPDEPRMHMTVQDHFAQGFAAALELCRRIGLDEEFAAVRRSCPITAANHSTYLSELFEGERFSVHGRLLARSEKVLHTMAFLVDQERQAVASTLEAVFLHFDLSARRAAPLPADVAMRADDLLAADGMLDWDAPVCGVLGIRS</sequence>
<dbReference type="Proteomes" id="UP001165368">
    <property type="component" value="Unassembled WGS sequence"/>
</dbReference>
<name>A0ABS9L3K8_9MICC</name>
<evidence type="ECO:0000313" key="2">
    <source>
        <dbReference type="Proteomes" id="UP001165368"/>
    </source>
</evidence>
<dbReference type="InterPro" id="IPR029069">
    <property type="entry name" value="HotDog_dom_sf"/>
</dbReference>
<dbReference type="SUPFAM" id="SSF54637">
    <property type="entry name" value="Thioesterase/thiol ester dehydrase-isomerase"/>
    <property type="match status" value="1"/>
</dbReference>
<reference evidence="1" key="1">
    <citation type="submission" date="2022-01" db="EMBL/GenBank/DDBJ databases">
        <authorList>
            <person name="Jo J.-H."/>
            <person name="Im W.-T."/>
        </authorList>
    </citation>
    <scope>NUCLEOTIDE SEQUENCE</scope>
    <source>
        <strain evidence="1">I2-34</strain>
    </source>
</reference>
<proteinExistence type="predicted"/>
<comment type="caution">
    <text evidence="1">The sequence shown here is derived from an EMBL/GenBank/DDBJ whole genome shotgun (WGS) entry which is preliminary data.</text>
</comment>
<gene>
    <name evidence="1" type="ORF">LVY72_04780</name>
</gene>
<accession>A0ABS9L3K8</accession>
<evidence type="ECO:0000313" key="1">
    <source>
        <dbReference type="EMBL" id="MCG2621227.1"/>
    </source>
</evidence>
<organism evidence="1 2">
    <name type="scientific">Arthrobacter hankyongi</name>
    <dbReference type="NCBI Taxonomy" id="2904801"/>
    <lineage>
        <taxon>Bacteria</taxon>
        <taxon>Bacillati</taxon>
        <taxon>Actinomycetota</taxon>
        <taxon>Actinomycetes</taxon>
        <taxon>Micrococcales</taxon>
        <taxon>Micrococcaceae</taxon>
        <taxon>Arthrobacter</taxon>
    </lineage>
</organism>